<dbReference type="GO" id="GO:0051213">
    <property type="term" value="F:dioxygenase activity"/>
    <property type="evidence" value="ECO:0007669"/>
    <property type="project" value="UniProtKB-KW"/>
</dbReference>
<gene>
    <name evidence="1" type="ORF">PSAKL28_30800</name>
</gene>
<organism evidence="1 2">
    <name type="scientific">Pseudomonas alkylphenolica</name>
    <dbReference type="NCBI Taxonomy" id="237609"/>
    <lineage>
        <taxon>Bacteria</taxon>
        <taxon>Pseudomonadati</taxon>
        <taxon>Pseudomonadota</taxon>
        <taxon>Gammaproteobacteria</taxon>
        <taxon>Pseudomonadales</taxon>
        <taxon>Pseudomonadaceae</taxon>
        <taxon>Pseudomonas</taxon>
    </lineage>
</organism>
<name>A0A077FA12_9PSED</name>
<dbReference type="HOGENOM" id="CLU_1615423_0_0_6"/>
<dbReference type="EMBL" id="CP009048">
    <property type="protein sequence ID" value="AIL62257.1"/>
    <property type="molecule type" value="Genomic_DNA"/>
</dbReference>
<reference evidence="1 2" key="1">
    <citation type="submission" date="2014-07" db="EMBL/GenBank/DDBJ databases">
        <authorList>
            <person name="Lee K."/>
            <person name="Lim J.Y."/>
            <person name="Hwang I."/>
        </authorList>
    </citation>
    <scope>NUCLEOTIDE SEQUENCE [LARGE SCALE GENOMIC DNA]</scope>
    <source>
        <strain evidence="1 2">KL28</strain>
    </source>
</reference>
<proteinExistence type="predicted"/>
<dbReference type="AlphaFoldDB" id="A0A077FA12"/>
<dbReference type="Proteomes" id="UP000028931">
    <property type="component" value="Chromosome"/>
</dbReference>
<dbReference type="eggNOG" id="ENOG502ZCE4">
    <property type="taxonomic scope" value="Bacteria"/>
</dbReference>
<evidence type="ECO:0000313" key="1">
    <source>
        <dbReference type="EMBL" id="AIL62257.1"/>
    </source>
</evidence>
<dbReference type="KEGG" id="palk:PSAKL28_30800"/>
<sequence length="177" mass="19143">MTMSTQPAIKIPSVKTEVFETVFGSLSHYTKGSIELVTGKKSHYAFSNIFEVAGQSAPYEKIVVGLNLGYVIETLRAEGTSPWFTCAHDEFVISVDGSVRVDFLKLDAATAQGDGTQLAGELPKGRPMGYVLLKRGHQALLPAGCAYRFEASVPCVLLQQTVQGALSVEKWADICLK</sequence>
<keyword evidence="1" id="KW-0560">Oxidoreductase</keyword>
<keyword evidence="1" id="KW-0223">Dioxygenase</keyword>
<protein>
    <submittedName>
        <fullName evidence="1">Hydroquinone dioxygenase small subunit</fullName>
    </submittedName>
</protein>
<evidence type="ECO:0000313" key="2">
    <source>
        <dbReference type="Proteomes" id="UP000028931"/>
    </source>
</evidence>
<dbReference type="RefSeq" id="WP_257011808.1">
    <property type="nucleotide sequence ID" value="NZ_CP009048.1"/>
</dbReference>
<accession>A0A077FA12</accession>